<sequence length="178" mass="18900">MLTSLLTAQTRRFGRRYAYDTTFLEDLVAQDLTGGLKLGLAMPFLDHRFGLPAAAYFAARLVTAEAGGCGDCAELVLKLAEEAGVARHRLLPLLGGQAGDVVEPDLWLAAAFARAVLQDSPDQLDLGERVLDRFGRRGRIGLAAAIASEQVYTVIKRGTGHALQCGAGPLAHTRKAGA</sequence>
<dbReference type="SUPFAM" id="SSF69118">
    <property type="entry name" value="AhpD-like"/>
    <property type="match status" value="1"/>
</dbReference>
<keyword evidence="2" id="KW-1185">Reference proteome</keyword>
<dbReference type="Gene3D" id="1.20.1290.10">
    <property type="entry name" value="AhpD-like"/>
    <property type="match status" value="1"/>
</dbReference>
<organism evidence="1 2">
    <name type="scientific">Pannonibacter tanglangensis</name>
    <dbReference type="NCBI Taxonomy" id="2750084"/>
    <lineage>
        <taxon>Bacteria</taxon>
        <taxon>Pseudomonadati</taxon>
        <taxon>Pseudomonadota</taxon>
        <taxon>Alphaproteobacteria</taxon>
        <taxon>Hyphomicrobiales</taxon>
        <taxon>Stappiaceae</taxon>
        <taxon>Pannonibacter</taxon>
    </lineage>
</organism>
<protein>
    <submittedName>
        <fullName evidence="1">Uncharacterized protein</fullName>
    </submittedName>
</protein>
<accession>A0ABW9ZQL8</accession>
<dbReference type="Proteomes" id="UP000541347">
    <property type="component" value="Unassembled WGS sequence"/>
</dbReference>
<proteinExistence type="predicted"/>
<dbReference type="EMBL" id="JAABLP010000003">
    <property type="protein sequence ID" value="NBN65025.1"/>
    <property type="molecule type" value="Genomic_DNA"/>
</dbReference>
<dbReference type="RefSeq" id="WP_161676946.1">
    <property type="nucleotide sequence ID" value="NZ_JAABLP010000003.1"/>
</dbReference>
<evidence type="ECO:0000313" key="1">
    <source>
        <dbReference type="EMBL" id="NBN65025.1"/>
    </source>
</evidence>
<evidence type="ECO:0000313" key="2">
    <source>
        <dbReference type="Proteomes" id="UP000541347"/>
    </source>
</evidence>
<comment type="caution">
    <text evidence="1">The sequence shown here is derived from an EMBL/GenBank/DDBJ whole genome shotgun (WGS) entry which is preliminary data.</text>
</comment>
<gene>
    <name evidence="1" type="ORF">GWI71_15135</name>
</gene>
<name>A0ABW9ZQL8_9HYPH</name>
<reference evidence="1 2" key="1">
    <citation type="submission" date="2020-01" db="EMBL/GenBank/DDBJ databases">
        <authorList>
            <person name="Peng S.Y."/>
            <person name="Li J."/>
            <person name="Wang M."/>
            <person name="Wang L."/>
            <person name="Wang C.Q."/>
            <person name="Wang J.R."/>
        </authorList>
    </citation>
    <scope>NUCLEOTIDE SEQUENCE [LARGE SCALE GENOMIC DNA]</scope>
    <source>
        <strain evidence="1 2">XCT-34</strain>
    </source>
</reference>
<dbReference type="InterPro" id="IPR029032">
    <property type="entry name" value="AhpD-like"/>
</dbReference>